<protein>
    <submittedName>
        <fullName evidence="2">Uncharacterized protein</fullName>
    </submittedName>
</protein>
<dbReference type="OrthoDB" id="3556724at2"/>
<reference evidence="2 3" key="1">
    <citation type="submission" date="2018-03" db="EMBL/GenBank/DDBJ databases">
        <title>Genomic Encyclopedia of Type Strains, Phase III (KMG-III): the genomes of soil and plant-associated and newly described type strains.</title>
        <authorList>
            <person name="Whitman W."/>
        </authorList>
    </citation>
    <scope>NUCLEOTIDE SEQUENCE [LARGE SCALE GENOMIC DNA]</scope>
    <source>
        <strain evidence="2 3">CGMCC 4.7125</strain>
    </source>
</reference>
<accession>A0A2T0LYT9</accession>
<gene>
    <name evidence="2" type="ORF">B0I33_103329</name>
</gene>
<dbReference type="AlphaFoldDB" id="A0A2T0LYT9"/>
<evidence type="ECO:0000313" key="2">
    <source>
        <dbReference type="EMBL" id="PRX49295.1"/>
    </source>
</evidence>
<keyword evidence="3" id="KW-1185">Reference proteome</keyword>
<dbReference type="EMBL" id="PVNH01000003">
    <property type="protein sequence ID" value="PRX49295.1"/>
    <property type="molecule type" value="Genomic_DNA"/>
</dbReference>
<dbReference type="RefSeq" id="WP_106177976.1">
    <property type="nucleotide sequence ID" value="NZ_PVNH01000003.1"/>
</dbReference>
<evidence type="ECO:0000313" key="3">
    <source>
        <dbReference type="Proteomes" id="UP000238362"/>
    </source>
</evidence>
<sequence>MEDETRRVLAALAALGDALPHTIAALRDGALPVPAQREVAARLIEAGEALDEHADHQAAASNGHTDGFGAAGAECHDED</sequence>
<organism evidence="2 3">
    <name type="scientific">Prauserella shujinwangii</name>
    <dbReference type="NCBI Taxonomy" id="1453103"/>
    <lineage>
        <taxon>Bacteria</taxon>
        <taxon>Bacillati</taxon>
        <taxon>Actinomycetota</taxon>
        <taxon>Actinomycetes</taxon>
        <taxon>Pseudonocardiales</taxon>
        <taxon>Pseudonocardiaceae</taxon>
        <taxon>Prauserella</taxon>
    </lineage>
</organism>
<name>A0A2T0LYT9_9PSEU</name>
<dbReference type="Proteomes" id="UP000238362">
    <property type="component" value="Unassembled WGS sequence"/>
</dbReference>
<feature type="region of interest" description="Disordered" evidence="1">
    <location>
        <begin position="52"/>
        <end position="79"/>
    </location>
</feature>
<proteinExistence type="predicted"/>
<evidence type="ECO:0000256" key="1">
    <source>
        <dbReference type="SAM" id="MobiDB-lite"/>
    </source>
</evidence>
<comment type="caution">
    <text evidence="2">The sequence shown here is derived from an EMBL/GenBank/DDBJ whole genome shotgun (WGS) entry which is preliminary data.</text>
</comment>